<dbReference type="OrthoDB" id="2433410at2759"/>
<comment type="caution">
    <text evidence="2">The sequence shown here is derived from an EMBL/GenBank/DDBJ whole genome shotgun (WGS) entry which is preliminary data.</text>
</comment>
<feature type="region of interest" description="Disordered" evidence="1">
    <location>
        <begin position="95"/>
        <end position="125"/>
    </location>
</feature>
<accession>A0A9P6FLS8</accession>
<feature type="compositionally biased region" description="Basic and acidic residues" evidence="1">
    <location>
        <begin position="113"/>
        <end position="125"/>
    </location>
</feature>
<evidence type="ECO:0000256" key="1">
    <source>
        <dbReference type="SAM" id="MobiDB-lite"/>
    </source>
</evidence>
<organism evidence="2 3">
    <name type="scientific">Lunasporangiospora selenospora</name>
    <dbReference type="NCBI Taxonomy" id="979761"/>
    <lineage>
        <taxon>Eukaryota</taxon>
        <taxon>Fungi</taxon>
        <taxon>Fungi incertae sedis</taxon>
        <taxon>Mucoromycota</taxon>
        <taxon>Mortierellomycotina</taxon>
        <taxon>Mortierellomycetes</taxon>
        <taxon>Mortierellales</taxon>
        <taxon>Mortierellaceae</taxon>
        <taxon>Lunasporangiospora</taxon>
    </lineage>
</organism>
<gene>
    <name evidence="2" type="ORF">BGW38_007110</name>
</gene>
<dbReference type="AlphaFoldDB" id="A0A9P6FLS8"/>
<evidence type="ECO:0000313" key="3">
    <source>
        <dbReference type="Proteomes" id="UP000780801"/>
    </source>
</evidence>
<evidence type="ECO:0000313" key="2">
    <source>
        <dbReference type="EMBL" id="KAF9577589.1"/>
    </source>
</evidence>
<dbReference type="EMBL" id="JAABOA010004633">
    <property type="protein sequence ID" value="KAF9577589.1"/>
    <property type="molecule type" value="Genomic_DNA"/>
</dbReference>
<feature type="non-terminal residue" evidence="2">
    <location>
        <position position="1"/>
    </location>
</feature>
<dbReference type="Proteomes" id="UP000780801">
    <property type="component" value="Unassembled WGS sequence"/>
</dbReference>
<keyword evidence="3" id="KW-1185">Reference proteome</keyword>
<sequence length="125" mass="14192">NCVLVCKAWWRLLAPYLWENIHIDYNPRYSTLDHCHDENKVVFRNGLAARSLTLSIYHPTDIDGTIAFVAKSCKNVSRLHLKLFSPQLTTNMCPTQKSTLPDDPKSSGALHGYRIDSTHSHSLVD</sequence>
<proteinExistence type="predicted"/>
<reference evidence="2" key="1">
    <citation type="journal article" date="2020" name="Fungal Divers.">
        <title>Resolving the Mortierellaceae phylogeny through synthesis of multi-gene phylogenetics and phylogenomics.</title>
        <authorList>
            <person name="Vandepol N."/>
            <person name="Liber J."/>
            <person name="Desiro A."/>
            <person name="Na H."/>
            <person name="Kennedy M."/>
            <person name="Barry K."/>
            <person name="Grigoriev I.V."/>
            <person name="Miller A.N."/>
            <person name="O'Donnell K."/>
            <person name="Stajich J.E."/>
            <person name="Bonito G."/>
        </authorList>
    </citation>
    <scope>NUCLEOTIDE SEQUENCE</scope>
    <source>
        <strain evidence="2">KOD1015</strain>
    </source>
</reference>
<name>A0A9P6FLS8_9FUNG</name>
<protein>
    <submittedName>
        <fullName evidence="2">Uncharacterized protein</fullName>
    </submittedName>
</protein>